<keyword evidence="1" id="KW-0479">Metal-binding</keyword>
<dbReference type="eggNOG" id="ENOG502S9A5">
    <property type="taxonomic scope" value="Eukaryota"/>
</dbReference>
<feature type="region of interest" description="Disordered" evidence="2">
    <location>
        <begin position="154"/>
        <end position="173"/>
    </location>
</feature>
<evidence type="ECO:0000259" key="4">
    <source>
        <dbReference type="PROSITE" id="PS51471"/>
    </source>
</evidence>
<evidence type="ECO:0000256" key="3">
    <source>
        <dbReference type="SAM" id="SignalP"/>
    </source>
</evidence>
<dbReference type="HOGENOM" id="CLU_722458_0_0_1"/>
<feature type="region of interest" description="Disordered" evidence="2">
    <location>
        <begin position="223"/>
        <end position="272"/>
    </location>
</feature>
<sequence>MLLAVLALVAHSAPTAFVSNGGVLYRERFLSPADFEAIRRECRTLRGGMRAEKDSIALRRMGLCLDRRSHTHAMLMSEAVASRIAALTGVPRLEPSDFPAELRQYGAGASMGWHRDDALYSPPQTEVILTLGSADPPPPDEHTTRQLVKRWTAQEERPGYAPPSQNWPPPSRSDLATLRRAFTACGAESFDPGHHAAPPTSGRLCEPCSHHLHRLCLRHAAPPPARDAPGEEATRSGWSVPSRGLSRWLESSPVREAMASRQGRGASEKPRRAFAEDTADCFTEWVCADGGRDSAWTTPNSVLLVRAGEGGPSHRVTPVKRGERTIVKLVFHEPDAERSASFYDHINSFPGAQRSVAERARALAERGGPGSGGKASRAARRRS</sequence>
<keyword evidence="1" id="KW-0560">Oxidoreductase</keyword>
<evidence type="ECO:0000256" key="2">
    <source>
        <dbReference type="SAM" id="MobiDB-lite"/>
    </source>
</evidence>
<reference evidence="6" key="1">
    <citation type="journal article" date="2013" name="Nature">
        <title>Pan genome of the phytoplankton Emiliania underpins its global distribution.</title>
        <authorList>
            <person name="Read B.A."/>
            <person name="Kegel J."/>
            <person name="Klute M.J."/>
            <person name="Kuo A."/>
            <person name="Lefebvre S.C."/>
            <person name="Maumus F."/>
            <person name="Mayer C."/>
            <person name="Miller J."/>
            <person name="Monier A."/>
            <person name="Salamov A."/>
            <person name="Young J."/>
            <person name="Aguilar M."/>
            <person name="Claverie J.M."/>
            <person name="Frickenhaus S."/>
            <person name="Gonzalez K."/>
            <person name="Herman E.K."/>
            <person name="Lin Y.C."/>
            <person name="Napier J."/>
            <person name="Ogata H."/>
            <person name="Sarno A.F."/>
            <person name="Shmutz J."/>
            <person name="Schroeder D."/>
            <person name="de Vargas C."/>
            <person name="Verret F."/>
            <person name="von Dassow P."/>
            <person name="Valentin K."/>
            <person name="Van de Peer Y."/>
            <person name="Wheeler G."/>
            <person name="Dacks J.B."/>
            <person name="Delwiche C.F."/>
            <person name="Dyhrman S.T."/>
            <person name="Glockner G."/>
            <person name="John U."/>
            <person name="Richards T."/>
            <person name="Worden A.Z."/>
            <person name="Zhang X."/>
            <person name="Grigoriev I.V."/>
            <person name="Allen A.E."/>
            <person name="Bidle K."/>
            <person name="Borodovsky M."/>
            <person name="Bowler C."/>
            <person name="Brownlee C."/>
            <person name="Cock J.M."/>
            <person name="Elias M."/>
            <person name="Gladyshev V.N."/>
            <person name="Groth M."/>
            <person name="Guda C."/>
            <person name="Hadaegh A."/>
            <person name="Iglesias-Rodriguez M.D."/>
            <person name="Jenkins J."/>
            <person name="Jones B.M."/>
            <person name="Lawson T."/>
            <person name="Leese F."/>
            <person name="Lindquist E."/>
            <person name="Lobanov A."/>
            <person name="Lomsadze A."/>
            <person name="Malik S.B."/>
            <person name="Marsh M.E."/>
            <person name="Mackinder L."/>
            <person name="Mock T."/>
            <person name="Mueller-Roeber B."/>
            <person name="Pagarete A."/>
            <person name="Parker M."/>
            <person name="Probert I."/>
            <person name="Quesneville H."/>
            <person name="Raines C."/>
            <person name="Rensing S.A."/>
            <person name="Riano-Pachon D.M."/>
            <person name="Richier S."/>
            <person name="Rokitta S."/>
            <person name="Shiraiwa Y."/>
            <person name="Soanes D.M."/>
            <person name="van der Giezen M."/>
            <person name="Wahlund T.M."/>
            <person name="Williams B."/>
            <person name="Wilson W."/>
            <person name="Wolfe G."/>
            <person name="Wurch L.L."/>
        </authorList>
    </citation>
    <scope>NUCLEOTIDE SEQUENCE</scope>
</reference>
<dbReference type="Proteomes" id="UP000013827">
    <property type="component" value="Unassembled WGS sequence"/>
</dbReference>
<feature type="chain" id="PRO_5044291455" description="Fe2OG dioxygenase domain-containing protein" evidence="3">
    <location>
        <begin position="18"/>
        <end position="383"/>
    </location>
</feature>
<dbReference type="RefSeq" id="XP_005776263.1">
    <property type="nucleotide sequence ID" value="XM_005776206.1"/>
</dbReference>
<accession>A0A0D3JJZ9</accession>
<dbReference type="GO" id="GO:0016491">
    <property type="term" value="F:oxidoreductase activity"/>
    <property type="evidence" value="ECO:0007669"/>
    <property type="project" value="UniProtKB-KW"/>
</dbReference>
<feature type="region of interest" description="Disordered" evidence="2">
    <location>
        <begin position="355"/>
        <end position="383"/>
    </location>
</feature>
<keyword evidence="1" id="KW-0408">Iron</keyword>
<feature type="signal peptide" evidence="3">
    <location>
        <begin position="1"/>
        <end position="17"/>
    </location>
</feature>
<protein>
    <recommendedName>
        <fullName evidence="4">Fe2OG dioxygenase domain-containing protein</fullName>
    </recommendedName>
</protein>
<name>A0A0D3JJZ9_EMIH1</name>
<keyword evidence="3" id="KW-0732">Signal</keyword>
<keyword evidence="6" id="KW-1185">Reference proteome</keyword>
<proteinExistence type="inferred from homology"/>
<dbReference type="EnsemblProtists" id="EOD23834">
    <property type="protein sequence ID" value="EOD23834"/>
    <property type="gene ID" value="EMIHUDRAFT_254869"/>
</dbReference>
<dbReference type="PROSITE" id="PS51471">
    <property type="entry name" value="FE2OG_OXY"/>
    <property type="match status" value="1"/>
</dbReference>
<dbReference type="KEGG" id="ehx:EMIHUDRAFT_254869"/>
<evidence type="ECO:0000313" key="6">
    <source>
        <dbReference type="Proteomes" id="UP000013827"/>
    </source>
</evidence>
<dbReference type="GeneID" id="17269381"/>
<evidence type="ECO:0000313" key="5">
    <source>
        <dbReference type="EnsemblProtists" id="EOD23834"/>
    </source>
</evidence>
<dbReference type="AlphaFoldDB" id="A0A0D3JJZ9"/>
<comment type="similarity">
    <text evidence="1">Belongs to the iron/ascorbate-dependent oxidoreductase family.</text>
</comment>
<dbReference type="InterPro" id="IPR005123">
    <property type="entry name" value="Oxoglu/Fe-dep_dioxygenase_dom"/>
</dbReference>
<feature type="domain" description="Fe2OG dioxygenase" evidence="4">
    <location>
        <begin position="95"/>
        <end position="334"/>
    </location>
</feature>
<dbReference type="GO" id="GO:0046872">
    <property type="term" value="F:metal ion binding"/>
    <property type="evidence" value="ECO:0007669"/>
    <property type="project" value="UniProtKB-KW"/>
</dbReference>
<organism evidence="5 6">
    <name type="scientific">Emiliania huxleyi (strain CCMP1516)</name>
    <dbReference type="NCBI Taxonomy" id="280463"/>
    <lineage>
        <taxon>Eukaryota</taxon>
        <taxon>Haptista</taxon>
        <taxon>Haptophyta</taxon>
        <taxon>Prymnesiophyceae</taxon>
        <taxon>Isochrysidales</taxon>
        <taxon>Noelaerhabdaceae</taxon>
        <taxon>Emiliania</taxon>
    </lineage>
</organism>
<reference evidence="5" key="2">
    <citation type="submission" date="2024-10" db="UniProtKB">
        <authorList>
            <consortium name="EnsemblProtists"/>
        </authorList>
    </citation>
    <scope>IDENTIFICATION</scope>
</reference>
<dbReference type="PaxDb" id="2903-EOD23834"/>
<evidence type="ECO:0000256" key="1">
    <source>
        <dbReference type="RuleBase" id="RU003682"/>
    </source>
</evidence>